<dbReference type="eggNOG" id="COG0633">
    <property type="taxonomic scope" value="Bacteria"/>
</dbReference>
<feature type="domain" description="2Fe-2S ferredoxin-type" evidence="1">
    <location>
        <begin position="2"/>
        <end position="96"/>
    </location>
</feature>
<dbReference type="Pfam" id="PF14574">
    <property type="entry name" value="RACo_C_ter"/>
    <property type="match status" value="1"/>
</dbReference>
<dbReference type="CDD" id="cd00207">
    <property type="entry name" value="fer2"/>
    <property type="match status" value="1"/>
</dbReference>
<dbReference type="SUPFAM" id="SSF53067">
    <property type="entry name" value="Actin-like ATPase domain"/>
    <property type="match status" value="1"/>
</dbReference>
<keyword evidence="3" id="KW-1185">Reference proteome</keyword>
<evidence type="ECO:0000313" key="3">
    <source>
        <dbReference type="Proteomes" id="UP000014155"/>
    </source>
</evidence>
<dbReference type="PANTHER" id="PTHR42895">
    <property type="entry name" value="IRON-SULFUR CLUSTER-BINDING PROTEIN-RELATED"/>
    <property type="match status" value="1"/>
</dbReference>
<organism evidence="2 3">
    <name type="scientific">Ruminiclostridium cellobioparum subsp. termitidis CT1112</name>
    <dbReference type="NCBI Taxonomy" id="1195236"/>
    <lineage>
        <taxon>Bacteria</taxon>
        <taxon>Bacillati</taxon>
        <taxon>Bacillota</taxon>
        <taxon>Clostridia</taxon>
        <taxon>Eubacteriales</taxon>
        <taxon>Oscillospiraceae</taxon>
        <taxon>Ruminiclostridium</taxon>
    </lineage>
</organism>
<dbReference type="InterPro" id="IPR042259">
    <property type="entry name" value="Raco-like_middle_sf"/>
</dbReference>
<dbReference type="Proteomes" id="UP000014155">
    <property type="component" value="Unassembled WGS sequence"/>
</dbReference>
<proteinExistence type="predicted"/>
<dbReference type="PANTHER" id="PTHR42895:SF2">
    <property type="entry name" value="IRON-SULFUR CLUSTER PROTEIN"/>
    <property type="match status" value="1"/>
</dbReference>
<dbReference type="Gene3D" id="3.30.420.480">
    <property type="entry name" value="Domain of unknown function (DUF4445)"/>
    <property type="match status" value="1"/>
</dbReference>
<dbReference type="eggNOG" id="COG3894">
    <property type="taxonomic scope" value="Bacteria"/>
</dbReference>
<dbReference type="InterPro" id="IPR001041">
    <property type="entry name" value="2Fe-2S_ferredoxin-type"/>
</dbReference>
<dbReference type="Pfam" id="PF00111">
    <property type="entry name" value="Fer2"/>
    <property type="match status" value="1"/>
</dbReference>
<reference evidence="2 3" key="1">
    <citation type="journal article" date="2013" name="Genome Announc.">
        <title>Draft Genome Sequence of the Cellulolytic, Mesophilic, Anaerobic Bacterium Clostridium termitidis Strain CT1112 (DSM 5398).</title>
        <authorList>
            <person name="Lal S."/>
            <person name="Ramachandran U."/>
            <person name="Zhang X."/>
            <person name="Munir R."/>
            <person name="Sparling R."/>
            <person name="Levin D.B."/>
        </authorList>
    </citation>
    <scope>NUCLEOTIDE SEQUENCE [LARGE SCALE GENOMIC DNA]</scope>
    <source>
        <strain evidence="2 3">CT1112</strain>
    </source>
</reference>
<dbReference type="Pfam" id="PF17650">
    <property type="entry name" value="RACo_linker"/>
    <property type="match status" value="1"/>
</dbReference>
<dbReference type="STRING" id="1195236.CTER_0562"/>
<dbReference type="Gene3D" id="3.10.20.30">
    <property type="match status" value="1"/>
</dbReference>
<name>S0FW51_RUMCE</name>
<dbReference type="InterPro" id="IPR036010">
    <property type="entry name" value="2Fe-2S_ferredoxin-like_sf"/>
</dbReference>
<dbReference type="GO" id="GO:0051536">
    <property type="term" value="F:iron-sulfur cluster binding"/>
    <property type="evidence" value="ECO:0007669"/>
    <property type="project" value="InterPro"/>
</dbReference>
<dbReference type="InterPro" id="IPR040506">
    <property type="entry name" value="RACo_linker"/>
</dbReference>
<dbReference type="PATRIC" id="fig|1195236.3.peg.884"/>
<dbReference type="InterPro" id="IPR043129">
    <property type="entry name" value="ATPase_NBD"/>
</dbReference>
<dbReference type="InterPro" id="IPR012675">
    <property type="entry name" value="Beta-grasp_dom_sf"/>
</dbReference>
<dbReference type="PROSITE" id="PS51085">
    <property type="entry name" value="2FE2S_FER_2"/>
    <property type="match status" value="1"/>
</dbReference>
<evidence type="ECO:0000259" key="1">
    <source>
        <dbReference type="PROSITE" id="PS51085"/>
    </source>
</evidence>
<dbReference type="Gene3D" id="3.10.20.880">
    <property type="match status" value="1"/>
</dbReference>
<sequence length="599" mass="63589">MPKVTIKTDKKSYELPAENGQNLLELLRNSNIEVDSACNGNGTCGKCKVKISSGMLPAASQNEMKILGIKAVEEGYRLSCGCKVEADMEIILRDTGAQAQIVVEGRQRQITLSPLVTKEVRTLEKPSLSDQTADFERVLGGLDADGSSLELIRVLPGLIRQNNYMITLIKSGNRLLGVEAGNTAKTLYGVAVDIGTTTAAVYLLDMNSSKRVGVHSFLNPQKTFGADVISRIQHTNDNDKGLEELHLLITGKLNDCIKELCQEAGISNKEVYAVTFAGNTTMIHFLLKVPAKNIAAAPFIPAVTSVLKINVKELNFDINPFGIACILPSVSAYIGADTVGAVLSTGMYRQAEMSLMIDIGTNGEIVLGNRDGLYACSSAAGPAFEGANIRNGMGSVSGAINSITLEAGVRYTTIGNARPVGICGTGIVDGVAQLLKAGIIDETGRLDTGWEPDSEQLAGLAENIMTIEGMNVFVLEGDIAISQKDIRELQNAKAAIAAGIHILVGQAGISFEDIKNVYLAGGFGTYLNIGSAIRIGLIPAELQGKIQSVGNAAGQGAIEALLSSESLSDAVIISKKIRYIELSASKEFNDCYVDCMMFE</sequence>
<dbReference type="AlphaFoldDB" id="S0FW51"/>
<dbReference type="Pfam" id="PF17651">
    <property type="entry name" value="Raco_middle"/>
    <property type="match status" value="1"/>
</dbReference>
<accession>S0FW51</accession>
<dbReference type="SUPFAM" id="SSF54292">
    <property type="entry name" value="2Fe-2S ferredoxin-like"/>
    <property type="match status" value="1"/>
</dbReference>
<gene>
    <name evidence="2" type="ORF">CTER_0562</name>
</gene>
<dbReference type="EMBL" id="AORV01000020">
    <property type="protein sequence ID" value="EMS73389.1"/>
    <property type="molecule type" value="Genomic_DNA"/>
</dbReference>
<protein>
    <submittedName>
        <fullName evidence="2">Putative metal-binding protein</fullName>
    </submittedName>
</protein>
<dbReference type="RefSeq" id="WP_004623885.1">
    <property type="nucleotide sequence ID" value="NZ_AORV01000020.1"/>
</dbReference>
<comment type="caution">
    <text evidence="2">The sequence shown here is derived from an EMBL/GenBank/DDBJ whole genome shotgun (WGS) entry which is preliminary data.</text>
</comment>
<dbReference type="InterPro" id="IPR052911">
    <property type="entry name" value="Corrinoid_activation_enz"/>
</dbReference>
<evidence type="ECO:0000313" key="2">
    <source>
        <dbReference type="EMBL" id="EMS73389.1"/>
    </source>
</evidence>
<dbReference type="InterPro" id="IPR041414">
    <property type="entry name" value="Raco-like_middle"/>
</dbReference>
<dbReference type="InterPro" id="IPR027980">
    <property type="entry name" value="RACo_C"/>
</dbReference>